<dbReference type="PANTHER" id="PTHR43591:SF24">
    <property type="entry name" value="2-METHOXY-6-POLYPRENYL-1,4-BENZOQUINOL METHYLASE, MITOCHONDRIAL"/>
    <property type="match status" value="1"/>
</dbReference>
<proteinExistence type="inferred from homology"/>
<reference evidence="3" key="1">
    <citation type="submission" date="2022-10" db="EMBL/GenBank/DDBJ databases">
        <title>Determination and structural analysis of whole genome sequence of Sarocladium strictum F4-1.</title>
        <authorList>
            <person name="Hu L."/>
            <person name="Jiang Y."/>
        </authorList>
    </citation>
    <scope>NUCLEOTIDE SEQUENCE</scope>
    <source>
        <strain evidence="3">F4-1</strain>
    </source>
</reference>
<dbReference type="EMBL" id="JAPDFR010000009">
    <property type="protein sequence ID" value="KAK0382981.1"/>
    <property type="molecule type" value="Genomic_DNA"/>
</dbReference>
<comment type="caution">
    <text evidence="3">The sequence shown here is derived from an EMBL/GenBank/DDBJ whole genome shotgun (WGS) entry which is preliminary data.</text>
</comment>
<evidence type="ECO:0000256" key="1">
    <source>
        <dbReference type="ARBA" id="ARBA00038158"/>
    </source>
</evidence>
<dbReference type="SUPFAM" id="SSF53335">
    <property type="entry name" value="S-adenosyl-L-methionine-dependent methyltransferases"/>
    <property type="match status" value="1"/>
</dbReference>
<keyword evidence="4" id="KW-1185">Reference proteome</keyword>
<dbReference type="AlphaFoldDB" id="A0AA39L3E9"/>
<dbReference type="CDD" id="cd02440">
    <property type="entry name" value="AdoMet_MTases"/>
    <property type="match status" value="1"/>
</dbReference>
<dbReference type="PANTHER" id="PTHR43591">
    <property type="entry name" value="METHYLTRANSFERASE"/>
    <property type="match status" value="1"/>
</dbReference>
<dbReference type="Gene3D" id="3.40.50.150">
    <property type="entry name" value="Vaccinia Virus protein VP39"/>
    <property type="match status" value="1"/>
</dbReference>
<gene>
    <name evidence="3" type="ORF">NLU13_8897</name>
</gene>
<name>A0AA39L3E9_SARSR</name>
<dbReference type="Pfam" id="PF13489">
    <property type="entry name" value="Methyltransf_23"/>
    <property type="match status" value="1"/>
</dbReference>
<accession>A0AA39L3E9</accession>
<protein>
    <submittedName>
        <fullName evidence="3">Uncharacterized protein</fullName>
    </submittedName>
</protein>
<sequence>MPDSQAPQPGVVPSSAALPATNDPPDLSEGPTIEVQDAMPAETDDDDADSALGEEPESSVASLSSSVLAYHEENGRSYHGLSRGKYVLPNDSSENERLDLQHELYIRTLEGELALCPKAKGASNVLDMGTGTGSWAMDYADLHPDAQVTGVDLSPIQPDFVPPNLTFEIDDLEKEWTWRTKFDFIFARMMLGCFEDLPGMIKVAFDNLEPGGYLELQDMALPARSDDGTLSPDSSLSLWCQYCLEAGKNLGRPVFPVEEYKKYLADAGFENIVEVQKKWPTNTWPRDKEHKELGRWAYANLAGGLEGLSLAHFTRGLGWTPEATRVFCAATRRDLKDTKIHAYWPIYFVYGRKPY</sequence>
<dbReference type="Proteomes" id="UP001175261">
    <property type="component" value="Unassembled WGS sequence"/>
</dbReference>
<organism evidence="3 4">
    <name type="scientific">Sarocladium strictum</name>
    <name type="common">Black bundle disease fungus</name>
    <name type="synonym">Acremonium strictum</name>
    <dbReference type="NCBI Taxonomy" id="5046"/>
    <lineage>
        <taxon>Eukaryota</taxon>
        <taxon>Fungi</taxon>
        <taxon>Dikarya</taxon>
        <taxon>Ascomycota</taxon>
        <taxon>Pezizomycotina</taxon>
        <taxon>Sordariomycetes</taxon>
        <taxon>Hypocreomycetidae</taxon>
        <taxon>Hypocreales</taxon>
        <taxon>Sarocladiaceae</taxon>
        <taxon>Sarocladium</taxon>
    </lineage>
</organism>
<feature type="region of interest" description="Disordered" evidence="2">
    <location>
        <begin position="1"/>
        <end position="64"/>
    </location>
</feature>
<dbReference type="GO" id="GO:0008168">
    <property type="term" value="F:methyltransferase activity"/>
    <property type="evidence" value="ECO:0007669"/>
    <property type="project" value="TreeGrafter"/>
</dbReference>
<evidence type="ECO:0000256" key="2">
    <source>
        <dbReference type="SAM" id="MobiDB-lite"/>
    </source>
</evidence>
<evidence type="ECO:0000313" key="3">
    <source>
        <dbReference type="EMBL" id="KAK0382981.1"/>
    </source>
</evidence>
<feature type="compositionally biased region" description="Acidic residues" evidence="2">
    <location>
        <begin position="42"/>
        <end position="57"/>
    </location>
</feature>
<evidence type="ECO:0000313" key="4">
    <source>
        <dbReference type="Proteomes" id="UP001175261"/>
    </source>
</evidence>
<comment type="similarity">
    <text evidence="1">Belongs to the methyltransferase superfamily. LaeA methyltransferase family.</text>
</comment>
<dbReference type="InterPro" id="IPR029063">
    <property type="entry name" value="SAM-dependent_MTases_sf"/>
</dbReference>